<feature type="signal peptide" evidence="1">
    <location>
        <begin position="1"/>
        <end position="31"/>
    </location>
</feature>
<dbReference type="AlphaFoldDB" id="A0ABD3SIQ9"/>
<gene>
    <name evidence="2" type="ORF">ACJIZ3_020443</name>
</gene>
<proteinExistence type="predicted"/>
<keyword evidence="1" id="KW-0732">Signal</keyword>
<evidence type="ECO:0000256" key="1">
    <source>
        <dbReference type="SAM" id="SignalP"/>
    </source>
</evidence>
<keyword evidence="3" id="KW-1185">Reference proteome</keyword>
<organism evidence="2 3">
    <name type="scientific">Penstemon smallii</name>
    <dbReference type="NCBI Taxonomy" id="265156"/>
    <lineage>
        <taxon>Eukaryota</taxon>
        <taxon>Viridiplantae</taxon>
        <taxon>Streptophyta</taxon>
        <taxon>Embryophyta</taxon>
        <taxon>Tracheophyta</taxon>
        <taxon>Spermatophyta</taxon>
        <taxon>Magnoliopsida</taxon>
        <taxon>eudicotyledons</taxon>
        <taxon>Gunneridae</taxon>
        <taxon>Pentapetalae</taxon>
        <taxon>asterids</taxon>
        <taxon>lamiids</taxon>
        <taxon>Lamiales</taxon>
        <taxon>Plantaginaceae</taxon>
        <taxon>Cheloneae</taxon>
        <taxon>Penstemon</taxon>
    </lineage>
</organism>
<accession>A0ABD3SIQ9</accession>
<evidence type="ECO:0000313" key="2">
    <source>
        <dbReference type="EMBL" id="KAL3824414.1"/>
    </source>
</evidence>
<dbReference type="PANTHER" id="PTHR36328">
    <property type="entry name" value="TRANSMEMBRANE PROTEIN"/>
    <property type="match status" value="1"/>
</dbReference>
<evidence type="ECO:0000313" key="3">
    <source>
        <dbReference type="Proteomes" id="UP001634393"/>
    </source>
</evidence>
<evidence type="ECO:0008006" key="4">
    <source>
        <dbReference type="Google" id="ProtNLM"/>
    </source>
</evidence>
<reference evidence="2 3" key="1">
    <citation type="submission" date="2024-12" db="EMBL/GenBank/DDBJ databases">
        <title>The unique morphological basis and parallel evolutionary history of personate flowers in Penstemon.</title>
        <authorList>
            <person name="Depatie T.H."/>
            <person name="Wessinger C.A."/>
        </authorList>
    </citation>
    <scope>NUCLEOTIDE SEQUENCE [LARGE SCALE GENOMIC DNA]</scope>
    <source>
        <strain evidence="2">WTNN_2</strain>
        <tissue evidence="2">Leaf</tissue>
    </source>
</reference>
<comment type="caution">
    <text evidence="2">The sequence shown here is derived from an EMBL/GenBank/DDBJ whole genome shotgun (WGS) entry which is preliminary data.</text>
</comment>
<dbReference type="EMBL" id="JBJXBP010000006">
    <property type="protein sequence ID" value="KAL3824414.1"/>
    <property type="molecule type" value="Genomic_DNA"/>
</dbReference>
<dbReference type="Proteomes" id="UP001634393">
    <property type="component" value="Unassembled WGS sequence"/>
</dbReference>
<dbReference type="PANTHER" id="PTHR36328:SF7">
    <property type="entry name" value="TRANSMEMBRANE PROTEIN"/>
    <property type="match status" value="1"/>
</dbReference>
<protein>
    <recommendedName>
        <fullName evidence="4">Transmembrane protein</fullName>
    </recommendedName>
</protein>
<name>A0ABD3SIQ9_9LAMI</name>
<feature type="chain" id="PRO_5044829369" description="Transmembrane protein" evidence="1">
    <location>
        <begin position="32"/>
        <end position="80"/>
    </location>
</feature>
<sequence length="80" mass="8467">MAISINTLRSTMVTLFVFSFILLPIIQTSQAARFTIVQEVLASRPICPACVCCAPPPPGSCCRCCASSSPIAIQSHPDSP</sequence>